<protein>
    <submittedName>
        <fullName evidence="2">FkbM family methyltransferase</fullName>
    </submittedName>
</protein>
<dbReference type="GO" id="GO:0032259">
    <property type="term" value="P:methylation"/>
    <property type="evidence" value="ECO:0007669"/>
    <property type="project" value="UniProtKB-KW"/>
</dbReference>
<gene>
    <name evidence="2" type="ORF">CLV71_10856</name>
</gene>
<accession>A0A4R7VH84</accession>
<dbReference type="Proteomes" id="UP000294927">
    <property type="component" value="Unassembled WGS sequence"/>
</dbReference>
<dbReference type="RefSeq" id="WP_133904752.1">
    <property type="nucleotide sequence ID" value="NZ_SOCP01000008.1"/>
</dbReference>
<keyword evidence="2" id="KW-0808">Transferase</keyword>
<dbReference type="NCBIfam" id="TIGR01444">
    <property type="entry name" value="fkbM_fam"/>
    <property type="match status" value="1"/>
</dbReference>
<dbReference type="Gene3D" id="3.40.50.150">
    <property type="entry name" value="Vaccinia Virus protein VP39"/>
    <property type="match status" value="1"/>
</dbReference>
<dbReference type="CDD" id="cd02440">
    <property type="entry name" value="AdoMet_MTases"/>
    <property type="match status" value="1"/>
</dbReference>
<dbReference type="EMBL" id="SOCP01000008">
    <property type="protein sequence ID" value="TDV48696.1"/>
    <property type="molecule type" value="Genomic_DNA"/>
</dbReference>
<dbReference type="SUPFAM" id="SSF53335">
    <property type="entry name" value="S-adenosyl-L-methionine-dependent methyltransferases"/>
    <property type="match status" value="1"/>
</dbReference>
<dbReference type="Pfam" id="PF05050">
    <property type="entry name" value="Methyltransf_21"/>
    <property type="match status" value="1"/>
</dbReference>
<dbReference type="PANTHER" id="PTHR34203">
    <property type="entry name" value="METHYLTRANSFERASE, FKBM FAMILY PROTEIN"/>
    <property type="match status" value="1"/>
</dbReference>
<sequence length="265" mass="28879">MTFTETSVRTEWGAELTVFAEDASHFGDFLTTGVSWAHETRLLRELVLPGMTVFDVGANLGYCASLFADRVGPAGLVVALEPEPVMADLLDRNMRSNGHECVRVVRAAAGGAPGTTALWRSGTNLACHSTNVDLVPAVTGRVEVSVTTVDDLAGQWGAPDVVKIDVEGWEWSVLCGMRATLRRHPLLWLEFWPDGLRANGHDPHGLPRALDRAGYDVTMVDLLTGARTPATDTDPVAYCDRMGEDFRRAGRTDLYGIVYLLARPR</sequence>
<dbReference type="GO" id="GO:0008168">
    <property type="term" value="F:methyltransferase activity"/>
    <property type="evidence" value="ECO:0007669"/>
    <property type="project" value="UniProtKB-KW"/>
</dbReference>
<dbReference type="InterPro" id="IPR052514">
    <property type="entry name" value="SAM-dependent_MTase"/>
</dbReference>
<dbReference type="InterPro" id="IPR029063">
    <property type="entry name" value="SAM-dependent_MTases_sf"/>
</dbReference>
<name>A0A4R7VH84_9PSEU</name>
<comment type="caution">
    <text evidence="2">The sequence shown here is derived from an EMBL/GenBank/DDBJ whole genome shotgun (WGS) entry which is preliminary data.</text>
</comment>
<keyword evidence="2" id="KW-0489">Methyltransferase</keyword>
<dbReference type="OrthoDB" id="7542440at2"/>
<evidence type="ECO:0000313" key="3">
    <source>
        <dbReference type="Proteomes" id="UP000294927"/>
    </source>
</evidence>
<dbReference type="InterPro" id="IPR006342">
    <property type="entry name" value="FkbM_mtfrase"/>
</dbReference>
<evidence type="ECO:0000259" key="1">
    <source>
        <dbReference type="Pfam" id="PF05050"/>
    </source>
</evidence>
<organism evidence="2 3">
    <name type="scientific">Actinophytocola oryzae</name>
    <dbReference type="NCBI Taxonomy" id="502181"/>
    <lineage>
        <taxon>Bacteria</taxon>
        <taxon>Bacillati</taxon>
        <taxon>Actinomycetota</taxon>
        <taxon>Actinomycetes</taxon>
        <taxon>Pseudonocardiales</taxon>
        <taxon>Pseudonocardiaceae</taxon>
    </lineage>
</organism>
<keyword evidence="3" id="KW-1185">Reference proteome</keyword>
<reference evidence="2 3" key="1">
    <citation type="submission" date="2019-03" db="EMBL/GenBank/DDBJ databases">
        <title>Genomic Encyclopedia of Archaeal and Bacterial Type Strains, Phase II (KMG-II): from individual species to whole genera.</title>
        <authorList>
            <person name="Goeker M."/>
        </authorList>
    </citation>
    <scope>NUCLEOTIDE SEQUENCE [LARGE SCALE GENOMIC DNA]</scope>
    <source>
        <strain evidence="2 3">DSM 45499</strain>
    </source>
</reference>
<dbReference type="AlphaFoldDB" id="A0A4R7VH84"/>
<feature type="domain" description="Methyltransferase FkbM" evidence="1">
    <location>
        <begin position="55"/>
        <end position="190"/>
    </location>
</feature>
<dbReference type="PANTHER" id="PTHR34203:SF15">
    <property type="entry name" value="SLL1173 PROTEIN"/>
    <property type="match status" value="1"/>
</dbReference>
<evidence type="ECO:0000313" key="2">
    <source>
        <dbReference type="EMBL" id="TDV48696.1"/>
    </source>
</evidence>
<proteinExistence type="predicted"/>